<name>A0ABY6LF63_9ARAC</name>
<dbReference type="EMBL" id="CP092880">
    <property type="protein sequence ID" value="UYV79814.1"/>
    <property type="molecule type" value="Genomic_DNA"/>
</dbReference>
<protein>
    <submittedName>
        <fullName evidence="2">Uncharacterized protein</fullName>
    </submittedName>
</protein>
<keyword evidence="3" id="KW-1185">Reference proteome</keyword>
<evidence type="ECO:0000313" key="2">
    <source>
        <dbReference type="EMBL" id="UYV79814.1"/>
    </source>
</evidence>
<organism evidence="2 3">
    <name type="scientific">Cordylochernes scorpioides</name>
    <dbReference type="NCBI Taxonomy" id="51811"/>
    <lineage>
        <taxon>Eukaryota</taxon>
        <taxon>Metazoa</taxon>
        <taxon>Ecdysozoa</taxon>
        <taxon>Arthropoda</taxon>
        <taxon>Chelicerata</taxon>
        <taxon>Arachnida</taxon>
        <taxon>Pseudoscorpiones</taxon>
        <taxon>Cheliferoidea</taxon>
        <taxon>Chernetidae</taxon>
        <taxon>Cordylochernes</taxon>
    </lineage>
</organism>
<accession>A0ABY6LF63</accession>
<dbReference type="Proteomes" id="UP001235939">
    <property type="component" value="Chromosome 18"/>
</dbReference>
<reference evidence="2 3" key="1">
    <citation type="submission" date="2022-01" db="EMBL/GenBank/DDBJ databases">
        <title>A chromosomal length assembly of Cordylochernes scorpioides.</title>
        <authorList>
            <person name="Zeh D."/>
            <person name="Zeh J."/>
        </authorList>
    </citation>
    <scope>NUCLEOTIDE SEQUENCE [LARGE SCALE GENOMIC DNA]</scope>
    <source>
        <strain evidence="2">IN4F17</strain>
        <tissue evidence="2">Whole Body</tissue>
    </source>
</reference>
<feature type="compositionally biased region" description="Low complexity" evidence="1">
    <location>
        <begin position="80"/>
        <end position="95"/>
    </location>
</feature>
<sequence>MSSEGWVFGPGLDDNTLAILAFDKTHIYRYFLGVELRRVQDLVWRRTLSRNWADYDEDMNPGTDNDFTVVKTKKRRRESSNSPTAAAPSSNSGGARTSRRLQSSARSVPRAQEIPTTRAHITEARARQASSSEEHCVYL</sequence>
<proteinExistence type="predicted"/>
<gene>
    <name evidence="2" type="ORF">LAZ67_18000770</name>
</gene>
<feature type="region of interest" description="Disordered" evidence="1">
    <location>
        <begin position="54"/>
        <end position="139"/>
    </location>
</feature>
<evidence type="ECO:0000256" key="1">
    <source>
        <dbReference type="SAM" id="MobiDB-lite"/>
    </source>
</evidence>
<evidence type="ECO:0000313" key="3">
    <source>
        <dbReference type="Proteomes" id="UP001235939"/>
    </source>
</evidence>
<feature type="compositionally biased region" description="Basic and acidic residues" evidence="1">
    <location>
        <begin position="120"/>
        <end position="139"/>
    </location>
</feature>